<protein>
    <submittedName>
        <fullName evidence="1">Uncharacterized protein</fullName>
    </submittedName>
</protein>
<feature type="non-terminal residue" evidence="1">
    <location>
        <position position="28"/>
    </location>
</feature>
<proteinExistence type="predicted"/>
<dbReference type="AlphaFoldDB" id="A0A382Y8C0"/>
<name>A0A382Y8C0_9ZZZZ</name>
<organism evidence="1">
    <name type="scientific">marine metagenome</name>
    <dbReference type="NCBI Taxonomy" id="408172"/>
    <lineage>
        <taxon>unclassified sequences</taxon>
        <taxon>metagenomes</taxon>
        <taxon>ecological metagenomes</taxon>
    </lineage>
</organism>
<reference evidence="1" key="1">
    <citation type="submission" date="2018-05" db="EMBL/GenBank/DDBJ databases">
        <authorList>
            <person name="Lanie J.A."/>
            <person name="Ng W.-L."/>
            <person name="Kazmierczak K.M."/>
            <person name="Andrzejewski T.M."/>
            <person name="Davidsen T.M."/>
            <person name="Wayne K.J."/>
            <person name="Tettelin H."/>
            <person name="Glass J.I."/>
            <person name="Rusch D."/>
            <person name="Podicherti R."/>
            <person name="Tsui H.-C.T."/>
            <person name="Winkler M.E."/>
        </authorList>
    </citation>
    <scope>NUCLEOTIDE SEQUENCE</scope>
</reference>
<evidence type="ECO:0000313" key="1">
    <source>
        <dbReference type="EMBL" id="SVD79556.1"/>
    </source>
</evidence>
<gene>
    <name evidence="1" type="ORF">METZ01_LOCUS432410</name>
</gene>
<accession>A0A382Y8C0</accession>
<dbReference type="EMBL" id="UINC01173774">
    <property type="protein sequence ID" value="SVD79556.1"/>
    <property type="molecule type" value="Genomic_DNA"/>
</dbReference>
<sequence>MILKIFGDLLLGWIAWRHTSPEIAMVDP</sequence>